<dbReference type="PANTHER" id="PTHR30204:SF69">
    <property type="entry name" value="MERR-FAMILY TRANSCRIPTIONAL REGULATOR"/>
    <property type="match status" value="1"/>
</dbReference>
<dbReference type="GO" id="GO:0003700">
    <property type="term" value="F:DNA-binding transcription factor activity"/>
    <property type="evidence" value="ECO:0007669"/>
    <property type="project" value="InterPro"/>
</dbReference>
<keyword evidence="3" id="KW-0238">DNA-binding</keyword>
<evidence type="ECO:0000259" key="5">
    <source>
        <dbReference type="PROSITE" id="PS50937"/>
    </source>
</evidence>
<evidence type="ECO:0000256" key="1">
    <source>
        <dbReference type="ARBA" id="ARBA00022491"/>
    </source>
</evidence>
<evidence type="ECO:0000313" key="6">
    <source>
        <dbReference type="EMBL" id="EFW03151.1"/>
    </source>
</evidence>
<dbReference type="InterPro" id="IPR009061">
    <property type="entry name" value="DNA-bd_dom_put_sf"/>
</dbReference>
<dbReference type="PANTHER" id="PTHR30204">
    <property type="entry name" value="REDOX-CYCLING DRUG-SENSING TRANSCRIPTIONAL ACTIVATOR SOXR"/>
    <property type="match status" value="1"/>
</dbReference>
<dbReference type="EMBL" id="ADKX01000051">
    <property type="protein sequence ID" value="EFW03151.1"/>
    <property type="molecule type" value="Genomic_DNA"/>
</dbReference>
<evidence type="ECO:0000313" key="7">
    <source>
        <dbReference type="Proteomes" id="UP000003157"/>
    </source>
</evidence>
<organism evidence="6 7">
    <name type="scientific">Coprobacillus cateniformis</name>
    <dbReference type="NCBI Taxonomy" id="100884"/>
    <lineage>
        <taxon>Bacteria</taxon>
        <taxon>Bacillati</taxon>
        <taxon>Bacillota</taxon>
        <taxon>Erysipelotrichia</taxon>
        <taxon>Erysipelotrichales</taxon>
        <taxon>Coprobacillaceae</taxon>
        <taxon>Coprobacillus</taxon>
    </lineage>
</organism>
<dbReference type="HOGENOM" id="CLU_078432_0_0_9"/>
<dbReference type="OrthoDB" id="9791488at2"/>
<dbReference type="STRING" id="100884.GCA_000269565_01837"/>
<proteinExistence type="predicted"/>
<keyword evidence="4" id="KW-0804">Transcription</keyword>
<dbReference type="CDD" id="cd00592">
    <property type="entry name" value="HTH_MerR-like"/>
    <property type="match status" value="1"/>
</dbReference>
<dbReference type="AlphaFoldDB" id="E7GFT7"/>
<comment type="caution">
    <text evidence="6">The sequence shown here is derived from an EMBL/GenBank/DDBJ whole genome shotgun (WGS) entry which is preliminary data.</text>
</comment>
<gene>
    <name evidence="6" type="ORF">HMPREF9488_03630</name>
</gene>
<dbReference type="GO" id="GO:0003677">
    <property type="term" value="F:DNA binding"/>
    <property type="evidence" value="ECO:0007669"/>
    <property type="project" value="UniProtKB-KW"/>
</dbReference>
<dbReference type="eggNOG" id="COG0789">
    <property type="taxonomic scope" value="Bacteria"/>
</dbReference>
<dbReference type="InterPro" id="IPR000551">
    <property type="entry name" value="MerR-type_HTH_dom"/>
</dbReference>
<dbReference type="PROSITE" id="PS50937">
    <property type="entry name" value="HTH_MERR_2"/>
    <property type="match status" value="1"/>
</dbReference>
<dbReference type="Proteomes" id="UP000003157">
    <property type="component" value="Unassembled WGS sequence"/>
</dbReference>
<keyword evidence="2" id="KW-0805">Transcription regulation</keyword>
<dbReference type="Gene3D" id="1.10.1660.10">
    <property type="match status" value="1"/>
</dbReference>
<name>E7GFT7_9FIRM</name>
<dbReference type="SMART" id="SM00422">
    <property type="entry name" value="HTH_MERR"/>
    <property type="match status" value="1"/>
</dbReference>
<keyword evidence="1" id="KW-0678">Repressor</keyword>
<dbReference type="GeneID" id="78229698"/>
<evidence type="ECO:0000256" key="4">
    <source>
        <dbReference type="ARBA" id="ARBA00023163"/>
    </source>
</evidence>
<evidence type="ECO:0000256" key="3">
    <source>
        <dbReference type="ARBA" id="ARBA00023125"/>
    </source>
</evidence>
<dbReference type="SUPFAM" id="SSF46955">
    <property type="entry name" value="Putative DNA-binding domain"/>
    <property type="match status" value="1"/>
</dbReference>
<dbReference type="InterPro" id="IPR047057">
    <property type="entry name" value="MerR_fam"/>
</dbReference>
<evidence type="ECO:0000256" key="2">
    <source>
        <dbReference type="ARBA" id="ARBA00023015"/>
    </source>
</evidence>
<keyword evidence="7" id="KW-1185">Reference proteome</keyword>
<dbReference type="Pfam" id="PF13411">
    <property type="entry name" value="MerR_1"/>
    <property type="match status" value="1"/>
</dbReference>
<dbReference type="RefSeq" id="WP_008790712.1">
    <property type="nucleotide sequence ID" value="NZ_AKCB01000001.1"/>
</dbReference>
<accession>E7GFT7</accession>
<sequence>MLIKDVCKLCHVTKKALVYYEDKGLISPLIMENGYRDYSQKDIKIIKEICVLRHCGISVSDIKIILLDTNKKTVIKKYQKLNNLHIESYLKMNESLQRLTQNYDIEKEFNHLVEKNDCLLTVREKLILAFPGCYGLFLSLHFGRFLNESIDTKEKHKAYVQMIHYLDHLVISQELVDYMKSIFNDKYDIFALEQQIYLDTTNAFHDFENYFKEHQEQLENYIEYKLSDEYKDSLVKKVQEEILIFQKETGYQDNFIENLKILSSSYREYLHQLEKLKKQYIYFHKSKNSHQML</sequence>
<reference evidence="6 7" key="1">
    <citation type="submission" date="2010-12" db="EMBL/GenBank/DDBJ databases">
        <title>The Genome Sequence of Coprobacillus sp. strain 29_1.</title>
        <authorList>
            <consortium name="The Broad Institute Genome Sequencing Platform"/>
            <person name="Earl A."/>
            <person name="Ward D."/>
            <person name="Feldgarden M."/>
            <person name="Gevers D."/>
            <person name="Daigneault M."/>
            <person name="Sibley C.D."/>
            <person name="White A."/>
            <person name="Strauss J."/>
            <person name="Allen-Vercoe E."/>
            <person name="Young S.K."/>
            <person name="Zeng Q."/>
            <person name="Gargeya S."/>
            <person name="Fitzgerald M."/>
            <person name="Haas B."/>
            <person name="Abouelleil A."/>
            <person name="Alvarado L."/>
            <person name="Arachchi H.M."/>
            <person name="Berlin A."/>
            <person name="Brown A."/>
            <person name="Chapman S.B."/>
            <person name="Chen Z."/>
            <person name="Dunbar C."/>
            <person name="Freedman E."/>
            <person name="Gearin G."/>
            <person name="Gellesch M."/>
            <person name="Goldberg J."/>
            <person name="Griggs A."/>
            <person name="Gujja S."/>
            <person name="Heilman E."/>
            <person name="Heiman D."/>
            <person name="Howarth C."/>
            <person name="Larson L."/>
            <person name="Lui A."/>
            <person name="MacDonald P.J.P."/>
            <person name="Mehta T."/>
            <person name="Montmayeur A."/>
            <person name="Murphy C."/>
            <person name="Neiman D."/>
            <person name="Pearson M."/>
            <person name="Priest M."/>
            <person name="Roberts A."/>
            <person name="Saif S."/>
            <person name="Shea T."/>
            <person name="Shenoy N."/>
            <person name="Sisk P."/>
            <person name="Stolte C."/>
            <person name="Sykes S."/>
            <person name="White J."/>
            <person name="Yandava C."/>
            <person name="Nusbaum C."/>
            <person name="Birren B."/>
        </authorList>
    </citation>
    <scope>NUCLEOTIDE SEQUENCE [LARGE SCALE GENOMIC DNA]</scope>
    <source>
        <strain evidence="6 7">29_1</strain>
    </source>
</reference>
<protein>
    <recommendedName>
        <fullName evidence="5">HTH merR-type domain-containing protein</fullName>
    </recommendedName>
</protein>
<feature type="domain" description="HTH merR-type" evidence="5">
    <location>
        <begin position="1"/>
        <end position="68"/>
    </location>
</feature>